<comment type="caution">
    <text evidence="2">The sequence shown here is derived from an EMBL/GenBank/DDBJ whole genome shotgun (WGS) entry which is preliminary data.</text>
</comment>
<dbReference type="Proteomes" id="UP000192276">
    <property type="component" value="Unassembled WGS sequence"/>
</dbReference>
<evidence type="ECO:0000313" key="3">
    <source>
        <dbReference type="Proteomes" id="UP000192276"/>
    </source>
</evidence>
<dbReference type="EMBL" id="LWBP01000216">
    <property type="protein sequence ID" value="OQP51902.1"/>
    <property type="molecule type" value="Genomic_DNA"/>
</dbReference>
<evidence type="ECO:0000256" key="1">
    <source>
        <dbReference type="SAM" id="Phobius"/>
    </source>
</evidence>
<feature type="transmembrane region" description="Helical" evidence="1">
    <location>
        <begin position="27"/>
        <end position="46"/>
    </location>
</feature>
<proteinExistence type="predicted"/>
<keyword evidence="1" id="KW-0472">Membrane</keyword>
<gene>
    <name evidence="2" type="ORF">A4R26_29225</name>
</gene>
<dbReference type="AlphaFoldDB" id="A0A1V9F0T1"/>
<feature type="transmembrane region" description="Helical" evidence="1">
    <location>
        <begin position="66"/>
        <end position="84"/>
    </location>
</feature>
<evidence type="ECO:0000313" key="2">
    <source>
        <dbReference type="EMBL" id="OQP51902.1"/>
    </source>
</evidence>
<keyword evidence="3" id="KW-1185">Reference proteome</keyword>
<organism evidence="2 3">
    <name type="scientific">Niastella populi</name>
    <dbReference type="NCBI Taxonomy" id="550983"/>
    <lineage>
        <taxon>Bacteria</taxon>
        <taxon>Pseudomonadati</taxon>
        <taxon>Bacteroidota</taxon>
        <taxon>Chitinophagia</taxon>
        <taxon>Chitinophagales</taxon>
        <taxon>Chitinophagaceae</taxon>
        <taxon>Niastella</taxon>
    </lineage>
</organism>
<keyword evidence="1" id="KW-1133">Transmembrane helix</keyword>
<feature type="transmembrane region" description="Helical" evidence="1">
    <location>
        <begin position="104"/>
        <end position="122"/>
    </location>
</feature>
<keyword evidence="1" id="KW-0812">Transmembrane</keyword>
<accession>A0A1V9F0T1</accession>
<reference evidence="3" key="1">
    <citation type="submission" date="2016-04" db="EMBL/GenBank/DDBJ databases">
        <authorList>
            <person name="Chen L."/>
            <person name="Zhuang W."/>
            <person name="Wang G."/>
        </authorList>
    </citation>
    <scope>NUCLEOTIDE SEQUENCE [LARGE SCALE GENOMIC DNA]</scope>
    <source>
        <strain evidence="3">208</strain>
    </source>
</reference>
<sequence>MKRLLYAAATIYRLYEKQRTGIPHFRMIATVIFLLMLHLTHIGLIFDIPSYWVFPWSSESTKTIQWLNGGVYFGILFIMGHLVFNRKKIDAIEVSEKSINRAKIVLPVYFVLSILLMGVLLIKRAIEMGKIH</sequence>
<protein>
    <submittedName>
        <fullName evidence="2">Uncharacterized protein</fullName>
    </submittedName>
</protein>
<name>A0A1V9F0T1_9BACT</name>